<organism evidence="1 2">
    <name type="scientific">Shinella curvata</name>
    <dbReference type="NCBI Taxonomy" id="1817964"/>
    <lineage>
        <taxon>Bacteria</taxon>
        <taxon>Pseudomonadati</taxon>
        <taxon>Pseudomonadota</taxon>
        <taxon>Alphaproteobacteria</taxon>
        <taxon>Hyphomicrobiales</taxon>
        <taxon>Rhizobiaceae</taxon>
        <taxon>Shinella</taxon>
    </lineage>
</organism>
<dbReference type="Proteomes" id="UP001177080">
    <property type="component" value="Unassembled WGS sequence"/>
</dbReference>
<gene>
    <name evidence="1" type="ORF">GB928_027735</name>
</gene>
<dbReference type="RefSeq" id="WP_244764099.1">
    <property type="nucleotide sequence ID" value="NZ_JALJCJ010000012.1"/>
</dbReference>
<reference evidence="1" key="1">
    <citation type="submission" date="2022-04" db="EMBL/GenBank/DDBJ databases">
        <title>Shinella lacus sp. nov., a novel member of the genus Shinella from water.</title>
        <authorList>
            <person name="Deng Y."/>
        </authorList>
    </citation>
    <scope>NUCLEOTIDE SEQUENCE</scope>
    <source>
        <strain evidence="1">JCM 31239</strain>
    </source>
</reference>
<sequence>MASFEEEATQLLKAGWQQCSTFYPNEKVGGDLGLPEDAILLVLTQACSVVSSPLKRDPVMELIVGTKLPKFNPKAPETRGGNARKFHVELGAEGNRAAYELDIYQRHFIPRSLFVDFAPNGPTCSDEDATRVGNWVGRFYTRTAFPNALVEGLRTEDFQKRLEAALSEKAKNGETMHEQVRVIFGAWSPNDETGPYTLDLHIAVRSIDAADELNGVLKNAFGIAYPEDKLTIGCVDVTIYVHEASTLTLDSVENLRRITDWDLLSGLKEEA</sequence>
<comment type="caution">
    <text evidence="1">The sequence shown here is derived from an EMBL/GenBank/DDBJ whole genome shotgun (WGS) entry which is preliminary data.</text>
</comment>
<dbReference type="EMBL" id="WHSC02000019">
    <property type="protein sequence ID" value="MDO6124980.1"/>
    <property type="molecule type" value="Genomic_DNA"/>
</dbReference>
<evidence type="ECO:0000313" key="1">
    <source>
        <dbReference type="EMBL" id="MDO6124980.1"/>
    </source>
</evidence>
<protein>
    <recommendedName>
        <fullName evidence="3">Baseplate protein J-like domain-containing protein</fullName>
    </recommendedName>
</protein>
<name>A0ABT8XMN2_9HYPH</name>
<evidence type="ECO:0008006" key="3">
    <source>
        <dbReference type="Google" id="ProtNLM"/>
    </source>
</evidence>
<keyword evidence="2" id="KW-1185">Reference proteome</keyword>
<evidence type="ECO:0000313" key="2">
    <source>
        <dbReference type="Proteomes" id="UP001177080"/>
    </source>
</evidence>
<proteinExistence type="predicted"/>
<accession>A0ABT8XMN2</accession>